<proteinExistence type="predicted"/>
<accession>A0AAV2AJ80</accession>
<name>A0AAV2AJ80_9ARAC</name>
<dbReference type="EMBL" id="CAXIEN010000160">
    <property type="protein sequence ID" value="CAL1282708.1"/>
    <property type="molecule type" value="Genomic_DNA"/>
</dbReference>
<gene>
    <name evidence="1" type="ORF">LARSCL_LOCUS12216</name>
</gene>
<sequence>MMIFSDEMGLFLFIRRRISCTLNVFSSSNSDFNSVRIVSVGMSLSRKREVMFSVRKETNIGIPTKALN</sequence>
<comment type="caution">
    <text evidence="1">The sequence shown here is derived from an EMBL/GenBank/DDBJ whole genome shotgun (WGS) entry which is preliminary data.</text>
</comment>
<evidence type="ECO:0000313" key="1">
    <source>
        <dbReference type="EMBL" id="CAL1282708.1"/>
    </source>
</evidence>
<organism evidence="1 2">
    <name type="scientific">Larinioides sclopetarius</name>
    <dbReference type="NCBI Taxonomy" id="280406"/>
    <lineage>
        <taxon>Eukaryota</taxon>
        <taxon>Metazoa</taxon>
        <taxon>Ecdysozoa</taxon>
        <taxon>Arthropoda</taxon>
        <taxon>Chelicerata</taxon>
        <taxon>Arachnida</taxon>
        <taxon>Araneae</taxon>
        <taxon>Araneomorphae</taxon>
        <taxon>Entelegynae</taxon>
        <taxon>Araneoidea</taxon>
        <taxon>Araneidae</taxon>
        <taxon>Larinioides</taxon>
    </lineage>
</organism>
<keyword evidence="2" id="KW-1185">Reference proteome</keyword>
<dbReference type="AlphaFoldDB" id="A0AAV2AJ80"/>
<reference evidence="1 2" key="1">
    <citation type="submission" date="2024-04" db="EMBL/GenBank/DDBJ databases">
        <authorList>
            <person name="Rising A."/>
            <person name="Reimegard J."/>
            <person name="Sonavane S."/>
            <person name="Akerstrom W."/>
            <person name="Nylinder S."/>
            <person name="Hedman E."/>
            <person name="Kallberg Y."/>
        </authorList>
    </citation>
    <scope>NUCLEOTIDE SEQUENCE [LARGE SCALE GENOMIC DNA]</scope>
</reference>
<dbReference type="Proteomes" id="UP001497382">
    <property type="component" value="Unassembled WGS sequence"/>
</dbReference>
<protein>
    <submittedName>
        <fullName evidence="1">Uncharacterized protein</fullName>
    </submittedName>
</protein>
<evidence type="ECO:0000313" key="2">
    <source>
        <dbReference type="Proteomes" id="UP001497382"/>
    </source>
</evidence>